<dbReference type="OrthoDB" id="8241666at2"/>
<feature type="transmembrane region" description="Helical" evidence="1">
    <location>
        <begin position="60"/>
        <end position="81"/>
    </location>
</feature>
<protein>
    <submittedName>
        <fullName evidence="2">Uncharacterized protein</fullName>
    </submittedName>
</protein>
<accession>A0A1H7V5I6</accession>
<evidence type="ECO:0000313" key="2">
    <source>
        <dbReference type="EMBL" id="SEM04319.1"/>
    </source>
</evidence>
<name>A0A1H7V5I6_9BACT</name>
<dbReference type="Proteomes" id="UP000198744">
    <property type="component" value="Unassembled WGS sequence"/>
</dbReference>
<dbReference type="EMBL" id="FOBS01000003">
    <property type="protein sequence ID" value="SEM04319.1"/>
    <property type="molecule type" value="Genomic_DNA"/>
</dbReference>
<keyword evidence="3" id="KW-1185">Reference proteome</keyword>
<dbReference type="RefSeq" id="WP_139198194.1">
    <property type="nucleotide sequence ID" value="NZ_FOBS01000003.1"/>
</dbReference>
<dbReference type="AlphaFoldDB" id="A0A1H7V5I6"/>
<keyword evidence="1" id="KW-1133">Transmembrane helix</keyword>
<keyword evidence="1" id="KW-0812">Transmembrane</keyword>
<feature type="transmembrane region" description="Helical" evidence="1">
    <location>
        <begin position="30"/>
        <end position="48"/>
    </location>
</feature>
<keyword evidence="1" id="KW-0472">Membrane</keyword>
<sequence>MLMDLVFTLFLGFLIAEIFALRRWKGKWRLAALIPLLLVGGILMRIALDPAQHYLLAFEALVWSSLSLAFLGVLALLRWGIEFSNRRRAR</sequence>
<proteinExistence type="predicted"/>
<organism evidence="2 3">
    <name type="scientific">Syntrophus gentianae</name>
    <dbReference type="NCBI Taxonomy" id="43775"/>
    <lineage>
        <taxon>Bacteria</taxon>
        <taxon>Pseudomonadati</taxon>
        <taxon>Thermodesulfobacteriota</taxon>
        <taxon>Syntrophia</taxon>
        <taxon>Syntrophales</taxon>
        <taxon>Syntrophaceae</taxon>
        <taxon>Syntrophus</taxon>
    </lineage>
</organism>
<reference evidence="2 3" key="1">
    <citation type="submission" date="2016-10" db="EMBL/GenBank/DDBJ databases">
        <authorList>
            <person name="de Groot N.N."/>
        </authorList>
    </citation>
    <scope>NUCLEOTIDE SEQUENCE [LARGE SCALE GENOMIC DNA]</scope>
    <source>
        <strain evidence="2 3">DSM 8423</strain>
    </source>
</reference>
<gene>
    <name evidence="2" type="ORF">SAMN04489760_10330</name>
</gene>
<evidence type="ECO:0000313" key="3">
    <source>
        <dbReference type="Proteomes" id="UP000198744"/>
    </source>
</evidence>
<evidence type="ECO:0000256" key="1">
    <source>
        <dbReference type="SAM" id="Phobius"/>
    </source>
</evidence>